<evidence type="ECO:0000313" key="3">
    <source>
        <dbReference type="Proteomes" id="UP000827092"/>
    </source>
</evidence>
<dbReference type="AlphaFoldDB" id="A0AAV6UKV4"/>
<evidence type="ECO:0000256" key="1">
    <source>
        <dbReference type="SAM" id="MobiDB-lite"/>
    </source>
</evidence>
<keyword evidence="3" id="KW-1185">Reference proteome</keyword>
<gene>
    <name evidence="2" type="ORF">JTE90_029023</name>
</gene>
<protein>
    <submittedName>
        <fullName evidence="2">Uncharacterized protein</fullName>
    </submittedName>
</protein>
<sequence length="83" mass="9245">MALRPVTKSDKKLTDGASTEDTASRQNNTSGDHPPVLEESIPQLEKKPMIKRNNTLPKVNFLNIKISPLDETLQLPDHQLSVL</sequence>
<organism evidence="2 3">
    <name type="scientific">Oedothorax gibbosus</name>
    <dbReference type="NCBI Taxonomy" id="931172"/>
    <lineage>
        <taxon>Eukaryota</taxon>
        <taxon>Metazoa</taxon>
        <taxon>Ecdysozoa</taxon>
        <taxon>Arthropoda</taxon>
        <taxon>Chelicerata</taxon>
        <taxon>Arachnida</taxon>
        <taxon>Araneae</taxon>
        <taxon>Araneomorphae</taxon>
        <taxon>Entelegynae</taxon>
        <taxon>Araneoidea</taxon>
        <taxon>Linyphiidae</taxon>
        <taxon>Erigoninae</taxon>
        <taxon>Oedothorax</taxon>
    </lineage>
</organism>
<feature type="compositionally biased region" description="Polar residues" evidence="1">
    <location>
        <begin position="16"/>
        <end position="31"/>
    </location>
</feature>
<accession>A0AAV6UKV4</accession>
<reference evidence="2 3" key="1">
    <citation type="journal article" date="2022" name="Nat. Ecol. Evol.">
        <title>A masculinizing supergene underlies an exaggerated male reproductive morph in a spider.</title>
        <authorList>
            <person name="Hendrickx F."/>
            <person name="De Corte Z."/>
            <person name="Sonet G."/>
            <person name="Van Belleghem S.M."/>
            <person name="Kostlbacher S."/>
            <person name="Vangestel C."/>
        </authorList>
    </citation>
    <scope>NUCLEOTIDE SEQUENCE [LARGE SCALE GENOMIC DNA]</scope>
    <source>
        <strain evidence="2">W744_W776</strain>
    </source>
</reference>
<comment type="caution">
    <text evidence="2">The sequence shown here is derived from an EMBL/GenBank/DDBJ whole genome shotgun (WGS) entry which is preliminary data.</text>
</comment>
<name>A0AAV6UKV4_9ARAC</name>
<feature type="region of interest" description="Disordered" evidence="1">
    <location>
        <begin position="1"/>
        <end position="46"/>
    </location>
</feature>
<dbReference type="EMBL" id="JAFNEN010000397">
    <property type="protein sequence ID" value="KAG8183916.1"/>
    <property type="molecule type" value="Genomic_DNA"/>
</dbReference>
<evidence type="ECO:0000313" key="2">
    <source>
        <dbReference type="EMBL" id="KAG8183916.1"/>
    </source>
</evidence>
<dbReference type="Proteomes" id="UP000827092">
    <property type="component" value="Unassembled WGS sequence"/>
</dbReference>
<proteinExistence type="predicted"/>